<dbReference type="InterPro" id="IPR000651">
    <property type="entry name" value="Ras-like_Gua-exchang_fac_N"/>
</dbReference>
<keyword evidence="1 2" id="KW-0344">Guanine-nucleotide releasing factor</keyword>
<proteinExistence type="predicted"/>
<evidence type="ECO:0000256" key="3">
    <source>
        <dbReference type="SAM" id="MobiDB-lite"/>
    </source>
</evidence>
<feature type="region of interest" description="Disordered" evidence="3">
    <location>
        <begin position="21"/>
        <end position="44"/>
    </location>
</feature>
<evidence type="ECO:0000259" key="5">
    <source>
        <dbReference type="PROSITE" id="PS50212"/>
    </source>
</evidence>
<evidence type="ECO:0000313" key="7">
    <source>
        <dbReference type="Proteomes" id="UP001448207"/>
    </source>
</evidence>
<dbReference type="Pfam" id="PF00618">
    <property type="entry name" value="RasGEF_N"/>
    <property type="match status" value="1"/>
</dbReference>
<dbReference type="SMART" id="SM00147">
    <property type="entry name" value="RasGEF"/>
    <property type="match status" value="1"/>
</dbReference>
<dbReference type="InterPro" id="IPR008937">
    <property type="entry name" value="Ras-like_GEF"/>
</dbReference>
<evidence type="ECO:0000256" key="1">
    <source>
        <dbReference type="ARBA" id="ARBA00022658"/>
    </source>
</evidence>
<feature type="domain" description="N-terminal Ras-GEF" evidence="5">
    <location>
        <begin position="142"/>
        <end position="269"/>
    </location>
</feature>
<dbReference type="PANTHER" id="PTHR23113">
    <property type="entry name" value="GUANINE NUCLEOTIDE EXCHANGE FACTOR"/>
    <property type="match status" value="1"/>
</dbReference>
<name>A0ABR3APS1_PHYBL</name>
<dbReference type="PROSITE" id="PS50212">
    <property type="entry name" value="RASGEF_NTER"/>
    <property type="match status" value="1"/>
</dbReference>
<sequence length="644" mass="73026">MLQPPSTGIKHYRSESDLGRLRSRLFDPCPNPSEPLKHPKPDRGLSSILKPLWAHTTNEAINQESDILQSSRPDKDYLLTKPTDQSVKRNQSSFTLKQSMEDHSRMEHVIDGRACKKTHREGNTLCISENGKDVLVMEMVNGKLQVVAGTNEKLFIKLADEASQDLDYVDTYLMNHACFTTSAELLENLIARFHIEALAGETEYFDKWQRCIQLKVLNVVSRWIKIQYQDFNNSRQLLRRLESFVNNSIKQAGFSAEAKTLREALDIEMAKCTRSRHSLVALTSYSLVGSGQTTPPSTPCLSSFSIASHHQSHSQSRRPSLAPSLLSFVSSVTPPDSPISSSQQLQSQSQSQSYNAPPLLLLYEAKEIAKYLTLADFYTFKCITAHDYLNGQWKNQSAEHKGPRNYIGTMTRRANMLTHWVAHELCVLKTPKQRKTGLRKMIEIAKLCLEWNNFHTSMILTMGLTSRAVQKLDDWQALPSRDTHVFHGLQKYLDVSSNMATYRQAFNKVKSPAIPFLPLVLKDLTFFLDGNPTHTPPPPPPQPSQQVVVMQSETMTTCSSENLINFAKFQSLARFMNRLLSHTSENYSFAGELEHFPFFFGIKFYDEEKHALDGVAEVVEQRIEGVADCYHDSQCVPCCIDKIK</sequence>
<reference evidence="6 7" key="1">
    <citation type="submission" date="2024-04" db="EMBL/GenBank/DDBJ databases">
        <title>Symmetric and asymmetric DNA N6-adenine methylation regulates different biological responses in Mucorales.</title>
        <authorList>
            <consortium name="Lawrence Berkeley National Laboratory"/>
            <person name="Lax C."/>
            <person name="Mondo S.J."/>
            <person name="Osorio-Concepcion M."/>
            <person name="Muszewska A."/>
            <person name="Corrochano-Luque M."/>
            <person name="Gutierrez G."/>
            <person name="Riley R."/>
            <person name="Lipzen A."/>
            <person name="Guo J."/>
            <person name="Hundley H."/>
            <person name="Amirebrahimi M."/>
            <person name="Ng V."/>
            <person name="Lorenzo-Gutierrez D."/>
            <person name="Binder U."/>
            <person name="Yang J."/>
            <person name="Song Y."/>
            <person name="Canovas D."/>
            <person name="Navarro E."/>
            <person name="Freitag M."/>
            <person name="Gabaldon T."/>
            <person name="Grigoriev I.V."/>
            <person name="Corrochano L.M."/>
            <person name="Nicolas F.E."/>
            <person name="Garre V."/>
        </authorList>
    </citation>
    <scope>NUCLEOTIDE SEQUENCE [LARGE SCALE GENOMIC DNA]</scope>
    <source>
        <strain evidence="6 7">L51</strain>
    </source>
</reference>
<dbReference type="PANTHER" id="PTHR23113:SF327">
    <property type="entry name" value="EXCHANGE PROTEIN DIRECTLY ACTIVATED BY CAMP, ISOFORM E"/>
    <property type="match status" value="1"/>
</dbReference>
<comment type="caution">
    <text evidence="6">The sequence shown here is derived from an EMBL/GenBank/DDBJ whole genome shotgun (WGS) entry which is preliminary data.</text>
</comment>
<protein>
    <submittedName>
        <fullName evidence="6">Ras guanine nucleotide exchange factor domain-containing protein</fullName>
    </submittedName>
</protein>
<dbReference type="Proteomes" id="UP001448207">
    <property type="component" value="Unassembled WGS sequence"/>
</dbReference>
<evidence type="ECO:0000259" key="4">
    <source>
        <dbReference type="PROSITE" id="PS50009"/>
    </source>
</evidence>
<keyword evidence="7" id="KW-1185">Reference proteome</keyword>
<dbReference type="Pfam" id="PF00617">
    <property type="entry name" value="RasGEF"/>
    <property type="match status" value="1"/>
</dbReference>
<dbReference type="CDD" id="cd06224">
    <property type="entry name" value="REM"/>
    <property type="match status" value="1"/>
</dbReference>
<evidence type="ECO:0000313" key="6">
    <source>
        <dbReference type="EMBL" id="KAL0079639.1"/>
    </source>
</evidence>
<dbReference type="SMART" id="SM00229">
    <property type="entry name" value="RasGEFN"/>
    <property type="match status" value="1"/>
</dbReference>
<dbReference type="SUPFAM" id="SSF48366">
    <property type="entry name" value="Ras GEF"/>
    <property type="match status" value="1"/>
</dbReference>
<dbReference type="Gene3D" id="1.10.840.10">
    <property type="entry name" value="Ras guanine-nucleotide exchange factors catalytic domain"/>
    <property type="match status" value="1"/>
</dbReference>
<accession>A0ABR3APS1</accession>
<dbReference type="EMBL" id="JBCLYO010000021">
    <property type="protein sequence ID" value="KAL0079639.1"/>
    <property type="molecule type" value="Genomic_DNA"/>
</dbReference>
<dbReference type="InterPro" id="IPR036964">
    <property type="entry name" value="RASGEF_cat_dom_sf"/>
</dbReference>
<organism evidence="6 7">
    <name type="scientific">Phycomyces blakesleeanus</name>
    <dbReference type="NCBI Taxonomy" id="4837"/>
    <lineage>
        <taxon>Eukaryota</taxon>
        <taxon>Fungi</taxon>
        <taxon>Fungi incertae sedis</taxon>
        <taxon>Mucoromycota</taxon>
        <taxon>Mucoromycotina</taxon>
        <taxon>Mucoromycetes</taxon>
        <taxon>Mucorales</taxon>
        <taxon>Phycomycetaceae</taxon>
        <taxon>Phycomyces</taxon>
    </lineage>
</organism>
<dbReference type="PROSITE" id="PS50009">
    <property type="entry name" value="RASGEF_CAT"/>
    <property type="match status" value="1"/>
</dbReference>
<feature type="domain" description="Ras-GEF" evidence="4">
    <location>
        <begin position="364"/>
        <end position="622"/>
    </location>
</feature>
<gene>
    <name evidence="6" type="ORF">J3Q64DRAFT_1760615</name>
</gene>
<dbReference type="Gene3D" id="1.20.870.10">
    <property type="entry name" value="Son of sevenless (SoS) protein Chain: S domain 1"/>
    <property type="match status" value="1"/>
</dbReference>
<dbReference type="InterPro" id="IPR001895">
    <property type="entry name" value="RASGEF_cat_dom"/>
</dbReference>
<evidence type="ECO:0000256" key="2">
    <source>
        <dbReference type="PROSITE-ProRule" id="PRU00168"/>
    </source>
</evidence>
<dbReference type="InterPro" id="IPR023578">
    <property type="entry name" value="Ras_GEF_dom_sf"/>
</dbReference>